<dbReference type="InterPro" id="IPR017583">
    <property type="entry name" value="Tagatose/fructose_Pkinase"/>
</dbReference>
<feature type="domain" description="Carbohydrate kinase PfkB" evidence="6">
    <location>
        <begin position="17"/>
        <end position="260"/>
    </location>
</feature>
<proteinExistence type="inferred from homology"/>
<evidence type="ECO:0000256" key="4">
    <source>
        <dbReference type="ARBA" id="ARBA00022777"/>
    </source>
</evidence>
<keyword evidence="5" id="KW-0067">ATP-binding</keyword>
<evidence type="ECO:0000256" key="3">
    <source>
        <dbReference type="ARBA" id="ARBA00022741"/>
    </source>
</evidence>
<evidence type="ECO:0000259" key="6">
    <source>
        <dbReference type="Pfam" id="PF00294"/>
    </source>
</evidence>
<keyword evidence="3" id="KW-0547">Nucleotide-binding</keyword>
<dbReference type="EMBL" id="CP158374">
    <property type="protein sequence ID" value="XBX83246.1"/>
    <property type="molecule type" value="Genomic_DNA"/>
</dbReference>
<dbReference type="EC" id="2.7.1.-" evidence="7"/>
<name>A0AAU7WCU8_9MICO</name>
<dbReference type="AlphaFoldDB" id="A0AAU7WCU8"/>
<evidence type="ECO:0000256" key="5">
    <source>
        <dbReference type="ARBA" id="ARBA00022840"/>
    </source>
</evidence>
<comment type="similarity">
    <text evidence="1">Belongs to the carbohydrate kinase PfkB family.</text>
</comment>
<organism evidence="7">
    <name type="scientific">Agromyces sp. G08B096</name>
    <dbReference type="NCBI Taxonomy" id="3156399"/>
    <lineage>
        <taxon>Bacteria</taxon>
        <taxon>Bacillati</taxon>
        <taxon>Actinomycetota</taxon>
        <taxon>Actinomycetes</taxon>
        <taxon>Micrococcales</taxon>
        <taxon>Microbacteriaceae</taxon>
        <taxon>Agromyces</taxon>
    </lineage>
</organism>
<evidence type="ECO:0000256" key="2">
    <source>
        <dbReference type="ARBA" id="ARBA00022679"/>
    </source>
</evidence>
<reference evidence="7" key="1">
    <citation type="submission" date="2024-05" db="EMBL/GenBank/DDBJ databases">
        <authorList>
            <person name="Yu L."/>
        </authorList>
    </citation>
    <scope>NUCLEOTIDE SEQUENCE</scope>
    <source>
        <strain evidence="7">G08B096</strain>
    </source>
</reference>
<keyword evidence="2 7" id="KW-0808">Transferase</keyword>
<dbReference type="GO" id="GO:0008443">
    <property type="term" value="F:phosphofructokinase activity"/>
    <property type="evidence" value="ECO:0007669"/>
    <property type="project" value="TreeGrafter"/>
</dbReference>
<dbReference type="PANTHER" id="PTHR46566">
    <property type="entry name" value="1-PHOSPHOFRUCTOKINASE-RELATED"/>
    <property type="match status" value="1"/>
</dbReference>
<evidence type="ECO:0000256" key="1">
    <source>
        <dbReference type="ARBA" id="ARBA00010688"/>
    </source>
</evidence>
<dbReference type="GO" id="GO:0005829">
    <property type="term" value="C:cytosol"/>
    <property type="evidence" value="ECO:0007669"/>
    <property type="project" value="TreeGrafter"/>
</dbReference>
<dbReference type="GO" id="GO:0005524">
    <property type="term" value="F:ATP binding"/>
    <property type="evidence" value="ECO:0007669"/>
    <property type="project" value="UniProtKB-KW"/>
</dbReference>
<gene>
    <name evidence="7" type="ORF">ABIQ69_04830</name>
</gene>
<dbReference type="NCBIfam" id="TIGR03168">
    <property type="entry name" value="1-PFK"/>
    <property type="match status" value="1"/>
</dbReference>
<dbReference type="InterPro" id="IPR029056">
    <property type="entry name" value="Ribokinase-like"/>
</dbReference>
<protein>
    <submittedName>
        <fullName evidence="7">Hexose kinase</fullName>
        <ecNumber evidence="7">2.7.1.-</ecNumber>
    </submittedName>
</protein>
<dbReference type="SUPFAM" id="SSF53613">
    <property type="entry name" value="Ribokinase-like"/>
    <property type="match status" value="1"/>
</dbReference>
<dbReference type="Pfam" id="PF00294">
    <property type="entry name" value="PfkB"/>
    <property type="match status" value="1"/>
</dbReference>
<dbReference type="InterPro" id="IPR011611">
    <property type="entry name" value="PfkB_dom"/>
</dbReference>
<evidence type="ECO:0000313" key="7">
    <source>
        <dbReference type="EMBL" id="XBX83246.1"/>
    </source>
</evidence>
<dbReference type="RefSeq" id="WP_350349250.1">
    <property type="nucleotide sequence ID" value="NZ_CP158374.1"/>
</dbReference>
<dbReference type="Gene3D" id="3.40.1190.20">
    <property type="match status" value="1"/>
</dbReference>
<sequence length="327" mass="32944">MILTVTPNPALDLTWHADELRPGETHRVATGAARAGGKGLNVARVLHGQGVDVLALTTGGGAAGAELTEELGRSGIPHRLVPMRGTTRRSVAIVDDAAGEATVLNELGAPLLAAEAGALLAEAERLGRAAAAVAVSGSLPPGLSPESVGDLIARLRAAGRPVVADVPRDALLAAARAGASVVKPNRDELAEATGETDPLTGARRLLELGAGVVVASLGADGLLAIGRDGGIHARLGRRLRGNATGAGDAAVAAIALTLAETRLGQLDALDADALDVLDPDALAADALARMAQRATAWSASAVLMPLAGDLHPDHAALEREIILEPVR</sequence>
<keyword evidence="4 7" id="KW-0418">Kinase</keyword>
<dbReference type="PANTHER" id="PTHR46566:SF5">
    <property type="entry name" value="1-PHOSPHOFRUCTOKINASE"/>
    <property type="match status" value="1"/>
</dbReference>
<accession>A0AAU7WCU8</accession>